<proteinExistence type="predicted"/>
<dbReference type="Proteomes" id="UP000297348">
    <property type="component" value="Unassembled WGS sequence"/>
</dbReference>
<accession>A0A4Z0JD49</accession>
<reference evidence="1 2" key="1">
    <citation type="submission" date="2018-10" db="EMBL/GenBank/DDBJ databases">
        <title>Lactobacillus sp. R7 and Lactobacillus sp. R19 isolated from fermented mustard green product of Taiwan.</title>
        <authorList>
            <person name="Lin S.-T."/>
        </authorList>
    </citation>
    <scope>NUCLEOTIDE SEQUENCE [LARGE SCALE GENOMIC DNA]</scope>
    <source>
        <strain evidence="1 2">BCRC 81129</strain>
    </source>
</reference>
<dbReference type="EMBL" id="RKLX01000001">
    <property type="protein sequence ID" value="TGD20352.1"/>
    <property type="molecule type" value="Genomic_DNA"/>
</dbReference>
<evidence type="ECO:0000313" key="2">
    <source>
        <dbReference type="Proteomes" id="UP000297348"/>
    </source>
</evidence>
<dbReference type="OrthoDB" id="2298451at2"/>
<dbReference type="RefSeq" id="WP_135366922.1">
    <property type="nucleotide sequence ID" value="NZ_RKLX01000001.1"/>
</dbReference>
<name>A0A4Z0JD49_9LACO</name>
<keyword evidence="2" id="KW-1185">Reference proteome</keyword>
<dbReference type="AlphaFoldDB" id="A0A4Z0JD49"/>
<protein>
    <submittedName>
        <fullName evidence="1">Uncharacterized protein</fullName>
    </submittedName>
</protein>
<sequence>MDQGKIESIIRNVLAQEVGATESVNHATNSMHRDEMSPLLKDVRDSVRAKIQGESADVDNSPLLENIKHEVEKLV</sequence>
<evidence type="ECO:0000313" key="1">
    <source>
        <dbReference type="EMBL" id="TGD20352.1"/>
    </source>
</evidence>
<gene>
    <name evidence="1" type="ORF">EGT51_00960</name>
</gene>
<comment type="caution">
    <text evidence="1">The sequence shown here is derived from an EMBL/GenBank/DDBJ whole genome shotgun (WGS) entry which is preliminary data.</text>
</comment>
<organism evidence="1 2">
    <name type="scientific">Levilactobacillus suantsaiihabitans</name>
    <dbReference type="NCBI Taxonomy" id="2487722"/>
    <lineage>
        <taxon>Bacteria</taxon>
        <taxon>Bacillati</taxon>
        <taxon>Bacillota</taxon>
        <taxon>Bacilli</taxon>
        <taxon>Lactobacillales</taxon>
        <taxon>Lactobacillaceae</taxon>
        <taxon>Levilactobacillus</taxon>
    </lineage>
</organism>